<dbReference type="CDD" id="cd00609">
    <property type="entry name" value="AAT_like"/>
    <property type="match status" value="1"/>
</dbReference>
<evidence type="ECO:0000313" key="9">
    <source>
        <dbReference type="Proteomes" id="UP000323505"/>
    </source>
</evidence>
<comment type="similarity">
    <text evidence="1">In the C-terminal section; belongs to the class-I pyridoxal-phosphate-dependent aminotransferase family.</text>
</comment>
<organism evidence="8 9">
    <name type="scientific">Actinomadura decatromicini</name>
    <dbReference type="NCBI Taxonomy" id="2604572"/>
    <lineage>
        <taxon>Bacteria</taxon>
        <taxon>Bacillati</taxon>
        <taxon>Actinomycetota</taxon>
        <taxon>Actinomycetes</taxon>
        <taxon>Streptosporangiales</taxon>
        <taxon>Thermomonosporaceae</taxon>
        <taxon>Actinomadura</taxon>
    </lineage>
</organism>
<feature type="region of interest" description="Disordered" evidence="6">
    <location>
        <begin position="129"/>
        <end position="159"/>
    </location>
</feature>
<keyword evidence="9" id="KW-1185">Reference proteome</keyword>
<keyword evidence="8" id="KW-0808">Transferase</keyword>
<dbReference type="InterPro" id="IPR036390">
    <property type="entry name" value="WH_DNA-bd_sf"/>
</dbReference>
<keyword evidence="4" id="KW-0238">DNA-binding</keyword>
<dbReference type="Gene3D" id="3.40.640.10">
    <property type="entry name" value="Type I PLP-dependent aspartate aminotransferase-like (Major domain)"/>
    <property type="match status" value="1"/>
</dbReference>
<sequence length="510" mass="53546">MGGADGLAGPSHGRRRPTRLIPAGGPLALAVKRPDEVGGLVPESRVNSASEAGTDLHLEVSASGPRRAAVAAGLRAAVRSGRLAPGTRLPPYRSLAADLGVARNTVADAYAELVAEGWLTARQGSGTRVAERVAAKPKPVPRRGPEREPAAHDLRQGQPDAASFPRAAWGAAVRRAITAAPPDAFAPADPHGRPELRRALAGYLARARGVAATPDQIVVCAGFAHGLRLLFGGGVLSGPLAVEPYGLPFHRGILADAGVRTLPLGLDDRGARTDQLASGRGPRAVLLTPAHQFPTGGPLLPARRAEAVDWARGRGGVVLEDDYDGEFRYDREPVGAVQGLDPDHVVYIGSVSKSLSPAIRLGWMVLPPHLVGDVLAAKGQREAWTGVTDQLALAEFIESGQYDRHVRRMRQRYRARRDLLVAALAERAPHVAVTGIAAGLHAVLRLPPGTEAAAVEAAARAGVALDGLAAFRHPDSPEPHRDGLVVGYAAPSEHRYRPALHALCRVLADV</sequence>
<dbReference type="Proteomes" id="UP000323505">
    <property type="component" value="Unassembled WGS sequence"/>
</dbReference>
<dbReference type="Pfam" id="PF00392">
    <property type="entry name" value="GntR"/>
    <property type="match status" value="1"/>
</dbReference>
<dbReference type="SUPFAM" id="SSF53383">
    <property type="entry name" value="PLP-dependent transferases"/>
    <property type="match status" value="1"/>
</dbReference>
<dbReference type="PANTHER" id="PTHR46577">
    <property type="entry name" value="HTH-TYPE TRANSCRIPTIONAL REGULATORY PROTEIN GABR"/>
    <property type="match status" value="1"/>
</dbReference>
<evidence type="ECO:0000256" key="5">
    <source>
        <dbReference type="ARBA" id="ARBA00023163"/>
    </source>
</evidence>
<evidence type="ECO:0000256" key="6">
    <source>
        <dbReference type="SAM" id="MobiDB-lite"/>
    </source>
</evidence>
<dbReference type="SUPFAM" id="SSF46785">
    <property type="entry name" value="Winged helix' DNA-binding domain"/>
    <property type="match status" value="1"/>
</dbReference>
<dbReference type="InterPro" id="IPR015421">
    <property type="entry name" value="PyrdxlP-dep_Trfase_major"/>
</dbReference>
<dbReference type="InterPro" id="IPR051446">
    <property type="entry name" value="HTH_trans_reg/aminotransferase"/>
</dbReference>
<dbReference type="Pfam" id="PF00155">
    <property type="entry name" value="Aminotran_1_2"/>
    <property type="match status" value="1"/>
</dbReference>
<name>A0A5D3G042_9ACTN</name>
<keyword evidence="2" id="KW-0663">Pyridoxal phosphate</keyword>
<dbReference type="PANTHER" id="PTHR46577:SF1">
    <property type="entry name" value="HTH-TYPE TRANSCRIPTIONAL REGULATORY PROTEIN GABR"/>
    <property type="match status" value="1"/>
</dbReference>
<dbReference type="InterPro" id="IPR004839">
    <property type="entry name" value="Aminotransferase_I/II_large"/>
</dbReference>
<accession>A0A5D3G042</accession>
<dbReference type="Gene3D" id="1.10.10.10">
    <property type="entry name" value="Winged helix-like DNA-binding domain superfamily/Winged helix DNA-binding domain"/>
    <property type="match status" value="1"/>
</dbReference>
<feature type="region of interest" description="Disordered" evidence="6">
    <location>
        <begin position="1"/>
        <end position="22"/>
    </location>
</feature>
<keyword evidence="3" id="KW-0805">Transcription regulation</keyword>
<dbReference type="GO" id="GO:0030170">
    <property type="term" value="F:pyridoxal phosphate binding"/>
    <property type="evidence" value="ECO:0007669"/>
    <property type="project" value="InterPro"/>
</dbReference>
<feature type="compositionally biased region" description="Basic and acidic residues" evidence="6">
    <location>
        <begin position="143"/>
        <end position="155"/>
    </location>
</feature>
<dbReference type="GO" id="GO:0003700">
    <property type="term" value="F:DNA-binding transcription factor activity"/>
    <property type="evidence" value="ECO:0007669"/>
    <property type="project" value="InterPro"/>
</dbReference>
<dbReference type="InterPro" id="IPR036388">
    <property type="entry name" value="WH-like_DNA-bd_sf"/>
</dbReference>
<evidence type="ECO:0000256" key="2">
    <source>
        <dbReference type="ARBA" id="ARBA00022898"/>
    </source>
</evidence>
<dbReference type="CDD" id="cd07377">
    <property type="entry name" value="WHTH_GntR"/>
    <property type="match status" value="1"/>
</dbReference>
<dbReference type="PROSITE" id="PS50949">
    <property type="entry name" value="HTH_GNTR"/>
    <property type="match status" value="1"/>
</dbReference>
<gene>
    <name evidence="8" type="ORF">FXF68_03470</name>
</gene>
<comment type="caution">
    <text evidence="8">The sequence shown here is derived from an EMBL/GenBank/DDBJ whole genome shotgun (WGS) entry which is preliminary data.</text>
</comment>
<dbReference type="GO" id="GO:0008483">
    <property type="term" value="F:transaminase activity"/>
    <property type="evidence" value="ECO:0007669"/>
    <property type="project" value="UniProtKB-KW"/>
</dbReference>
<dbReference type="SMART" id="SM00345">
    <property type="entry name" value="HTH_GNTR"/>
    <property type="match status" value="1"/>
</dbReference>
<evidence type="ECO:0000256" key="1">
    <source>
        <dbReference type="ARBA" id="ARBA00005384"/>
    </source>
</evidence>
<dbReference type="AlphaFoldDB" id="A0A5D3G042"/>
<dbReference type="EMBL" id="VSRQ01000001">
    <property type="protein sequence ID" value="TYK52825.1"/>
    <property type="molecule type" value="Genomic_DNA"/>
</dbReference>
<keyword evidence="8" id="KW-0032">Aminotransferase</keyword>
<evidence type="ECO:0000256" key="3">
    <source>
        <dbReference type="ARBA" id="ARBA00023015"/>
    </source>
</evidence>
<feature type="domain" description="HTH gntR-type" evidence="7">
    <location>
        <begin position="64"/>
        <end position="132"/>
    </location>
</feature>
<protein>
    <submittedName>
        <fullName evidence="8">PLP-dependent aminotransferase family protein</fullName>
    </submittedName>
</protein>
<dbReference type="GO" id="GO:0003677">
    <property type="term" value="F:DNA binding"/>
    <property type="evidence" value="ECO:0007669"/>
    <property type="project" value="UniProtKB-KW"/>
</dbReference>
<proteinExistence type="inferred from homology"/>
<evidence type="ECO:0000313" key="8">
    <source>
        <dbReference type="EMBL" id="TYK52825.1"/>
    </source>
</evidence>
<evidence type="ECO:0000259" key="7">
    <source>
        <dbReference type="PROSITE" id="PS50949"/>
    </source>
</evidence>
<keyword evidence="5" id="KW-0804">Transcription</keyword>
<dbReference type="InterPro" id="IPR015424">
    <property type="entry name" value="PyrdxlP-dep_Trfase"/>
</dbReference>
<dbReference type="PRINTS" id="PR00035">
    <property type="entry name" value="HTHGNTR"/>
</dbReference>
<dbReference type="InterPro" id="IPR000524">
    <property type="entry name" value="Tscrpt_reg_HTH_GntR"/>
</dbReference>
<reference evidence="8 9" key="1">
    <citation type="submission" date="2019-08" db="EMBL/GenBank/DDBJ databases">
        <title>Actinomadura sp. nov. CYP1-5 isolated from mountain soil.</title>
        <authorList>
            <person name="Songsumanus A."/>
            <person name="Kuncharoen N."/>
            <person name="Kudo T."/>
            <person name="Yuki M."/>
            <person name="Igarashi Y."/>
            <person name="Tanasupawat S."/>
        </authorList>
    </citation>
    <scope>NUCLEOTIDE SEQUENCE [LARGE SCALE GENOMIC DNA]</scope>
    <source>
        <strain evidence="8 9">CYP1-5</strain>
    </source>
</reference>
<evidence type="ECO:0000256" key="4">
    <source>
        <dbReference type="ARBA" id="ARBA00023125"/>
    </source>
</evidence>